<comment type="catalytic activity">
    <reaction evidence="5">
        <text>Exonucleolytic cleavage in either 5'- to 3'- or 3'- to 5'-direction to yield nucleoside 5'-phosphates.</text>
        <dbReference type="EC" id="3.1.11.6"/>
    </reaction>
</comment>
<sequence length="570" mass="62411">MKTQRSILTGTLAAACSLALTAGVPAAAASGFLKPVEEAPSVRASGGCPGVWIDGGSVGGNRLPDPTYRDEGIYTTYAGPASNKNMASQVCRCARTHHRQLEDLQDRHRPLPLRLTPSHHPAPRARPQRMRRGASPCPRRAPRVSGMSEPTPHQLPEKAAQTTPENPWPLRTLSRKIDEYVERMSPLWVEGQLIEITRRPGARWVWMTLRDADADVSMRVMAPSGVVDKVQPELQQGARVVMQAKPRFYVKNGSLSLFCRHIRLVGVGELLARVERLRQQLQAEGVFDPGRKRALPFLPRRIGLVCGRASAAEKDVVENARRRWPGAQFVIHNTPVQGPQAVTGVIAALEELQRTPEVDVIVVARGGGSFEDLLPFSNEAMIRAVSACPVPVVSAIGHDVDRPLLDLVADVRASTPTDASKLVVPDEAEERRGIALGRERLRGALGHRLRTERQGLEATRARPVLADPTVMVTRPRQQLDEVRARARASLQRRLHAQTENVTATRGHLRALSPLGTLERGYSVVRTADGHVVTNRSEVEPDQILRVTVADGDFASRVLGAPEPDSQKETA</sequence>
<evidence type="ECO:0000256" key="7">
    <source>
        <dbReference type="SAM" id="SignalP"/>
    </source>
</evidence>
<evidence type="ECO:0000256" key="4">
    <source>
        <dbReference type="ARBA" id="ARBA00022839"/>
    </source>
</evidence>
<evidence type="ECO:0000256" key="3">
    <source>
        <dbReference type="ARBA" id="ARBA00022801"/>
    </source>
</evidence>
<evidence type="ECO:0000313" key="10">
    <source>
        <dbReference type="EMBL" id="SNC62588.1"/>
    </source>
</evidence>
<comment type="subunit">
    <text evidence="5">Heterooligomer composed of large and small subunits.</text>
</comment>
<dbReference type="PANTHER" id="PTHR30008">
    <property type="entry name" value="EXODEOXYRIBONUCLEASE 7 LARGE SUBUNIT"/>
    <property type="match status" value="1"/>
</dbReference>
<dbReference type="GO" id="GO:0009318">
    <property type="term" value="C:exodeoxyribonuclease VII complex"/>
    <property type="evidence" value="ECO:0007669"/>
    <property type="project" value="UniProtKB-UniRule"/>
</dbReference>
<feature type="signal peptide" evidence="7">
    <location>
        <begin position="1"/>
        <end position="28"/>
    </location>
</feature>
<name>A0A212T985_9MICO</name>
<evidence type="ECO:0000313" key="11">
    <source>
        <dbReference type="Proteomes" id="UP000198122"/>
    </source>
</evidence>
<keyword evidence="7" id="KW-0732">Signal</keyword>
<evidence type="ECO:0000259" key="8">
    <source>
        <dbReference type="Pfam" id="PF02601"/>
    </source>
</evidence>
<dbReference type="InterPro" id="IPR006311">
    <property type="entry name" value="TAT_signal"/>
</dbReference>
<feature type="domain" description="OB-fold nucleic acid binding" evidence="9">
    <location>
        <begin position="169"/>
        <end position="263"/>
    </location>
</feature>
<dbReference type="InterPro" id="IPR003753">
    <property type="entry name" value="Exonuc_VII_L"/>
</dbReference>
<keyword evidence="4 5" id="KW-0269">Exonuclease</keyword>
<keyword evidence="2 5" id="KW-0540">Nuclease</keyword>
<evidence type="ECO:0000256" key="1">
    <source>
        <dbReference type="ARBA" id="ARBA00022490"/>
    </source>
</evidence>
<protein>
    <recommendedName>
        <fullName evidence="5">Exodeoxyribonuclease 7 large subunit</fullName>
        <ecNumber evidence="5">3.1.11.6</ecNumber>
    </recommendedName>
    <alternativeName>
        <fullName evidence="5">Exodeoxyribonuclease VII large subunit</fullName>
        <shortName evidence="5">Exonuclease VII large subunit</shortName>
    </alternativeName>
</protein>
<dbReference type="Pfam" id="PF13742">
    <property type="entry name" value="tRNA_anti_2"/>
    <property type="match status" value="1"/>
</dbReference>
<dbReference type="InterPro" id="IPR020579">
    <property type="entry name" value="Exonuc_VII_lsu_C"/>
</dbReference>
<dbReference type="PROSITE" id="PS51318">
    <property type="entry name" value="TAT"/>
    <property type="match status" value="1"/>
</dbReference>
<feature type="region of interest" description="Disordered" evidence="6">
    <location>
        <begin position="109"/>
        <end position="169"/>
    </location>
</feature>
<organism evidence="10 11">
    <name type="scientific">Kytococcus aerolatus</name>
    <dbReference type="NCBI Taxonomy" id="592308"/>
    <lineage>
        <taxon>Bacteria</taxon>
        <taxon>Bacillati</taxon>
        <taxon>Actinomycetota</taxon>
        <taxon>Actinomycetes</taxon>
        <taxon>Micrococcales</taxon>
        <taxon>Kytococcaceae</taxon>
        <taxon>Kytococcus</taxon>
    </lineage>
</organism>
<dbReference type="EC" id="3.1.11.6" evidence="5"/>
<accession>A0A212T985</accession>
<dbReference type="InterPro" id="IPR025824">
    <property type="entry name" value="OB-fold_nuc-bd_dom"/>
</dbReference>
<dbReference type="PROSITE" id="PS51257">
    <property type="entry name" value="PROKAR_LIPOPROTEIN"/>
    <property type="match status" value="1"/>
</dbReference>
<evidence type="ECO:0000256" key="5">
    <source>
        <dbReference type="HAMAP-Rule" id="MF_00378"/>
    </source>
</evidence>
<feature type="domain" description="Exonuclease VII large subunit C-terminal" evidence="8">
    <location>
        <begin position="286"/>
        <end position="507"/>
    </location>
</feature>
<dbReference type="AlphaFoldDB" id="A0A212T985"/>
<feature type="chain" id="PRO_5013233723" description="Exodeoxyribonuclease 7 large subunit" evidence="7">
    <location>
        <begin position="29"/>
        <end position="570"/>
    </location>
</feature>
<dbReference type="GO" id="GO:0003676">
    <property type="term" value="F:nucleic acid binding"/>
    <property type="evidence" value="ECO:0007669"/>
    <property type="project" value="InterPro"/>
</dbReference>
<dbReference type="PANTHER" id="PTHR30008:SF0">
    <property type="entry name" value="EXODEOXYRIBONUCLEASE 7 LARGE SUBUNIT"/>
    <property type="match status" value="1"/>
</dbReference>
<dbReference type="Pfam" id="PF02601">
    <property type="entry name" value="Exonuc_VII_L"/>
    <property type="match status" value="1"/>
</dbReference>
<dbReference type="HAMAP" id="MF_00378">
    <property type="entry name" value="Exonuc_7_L"/>
    <property type="match status" value="1"/>
</dbReference>
<dbReference type="GO" id="GO:0008855">
    <property type="term" value="F:exodeoxyribonuclease VII activity"/>
    <property type="evidence" value="ECO:0007669"/>
    <property type="project" value="UniProtKB-UniRule"/>
</dbReference>
<evidence type="ECO:0000256" key="2">
    <source>
        <dbReference type="ARBA" id="ARBA00022722"/>
    </source>
</evidence>
<evidence type="ECO:0000256" key="6">
    <source>
        <dbReference type="SAM" id="MobiDB-lite"/>
    </source>
</evidence>
<evidence type="ECO:0000259" key="9">
    <source>
        <dbReference type="Pfam" id="PF13742"/>
    </source>
</evidence>
<dbReference type="GO" id="GO:0005737">
    <property type="term" value="C:cytoplasm"/>
    <property type="evidence" value="ECO:0007669"/>
    <property type="project" value="UniProtKB-SubCell"/>
</dbReference>
<dbReference type="CDD" id="cd04489">
    <property type="entry name" value="ExoVII_LU_OBF"/>
    <property type="match status" value="1"/>
</dbReference>
<dbReference type="Proteomes" id="UP000198122">
    <property type="component" value="Unassembled WGS sequence"/>
</dbReference>
<dbReference type="EMBL" id="FYEZ01000001">
    <property type="protein sequence ID" value="SNC62588.1"/>
    <property type="molecule type" value="Genomic_DNA"/>
</dbReference>
<comment type="subcellular location">
    <subcellularLocation>
        <location evidence="5">Cytoplasm</location>
    </subcellularLocation>
</comment>
<comment type="similarity">
    <text evidence="5">Belongs to the XseA family.</text>
</comment>
<gene>
    <name evidence="5" type="primary">xseA</name>
    <name evidence="10" type="ORF">SAMN05445756_0728</name>
</gene>
<dbReference type="GO" id="GO:0006308">
    <property type="term" value="P:DNA catabolic process"/>
    <property type="evidence" value="ECO:0007669"/>
    <property type="project" value="UniProtKB-UniRule"/>
</dbReference>
<keyword evidence="1 5" id="KW-0963">Cytoplasm</keyword>
<reference evidence="10 11" key="1">
    <citation type="submission" date="2017-06" db="EMBL/GenBank/DDBJ databases">
        <authorList>
            <person name="Kim H.J."/>
            <person name="Triplett B.A."/>
        </authorList>
    </citation>
    <scope>NUCLEOTIDE SEQUENCE [LARGE SCALE GENOMIC DNA]</scope>
    <source>
        <strain evidence="10 11">DSM 22179</strain>
    </source>
</reference>
<keyword evidence="3 5" id="KW-0378">Hydrolase</keyword>
<proteinExistence type="inferred from homology"/>
<dbReference type="NCBIfam" id="TIGR00237">
    <property type="entry name" value="xseA"/>
    <property type="match status" value="1"/>
</dbReference>
<keyword evidence="11" id="KW-1185">Reference proteome</keyword>
<comment type="function">
    <text evidence="5">Bidirectionally degrades single-stranded DNA into large acid-insoluble oligonucleotides, which are then degraded further into small acid-soluble oligonucleotides.</text>
</comment>
<feature type="compositionally biased region" description="Basic residues" evidence="6">
    <location>
        <begin position="121"/>
        <end position="132"/>
    </location>
</feature>